<sequence length="121" mass="13759">MPPSLISWFEIPVDDLERAKKFYDTIFDINIDIQDFGEFKMGIFPFDQVGGALVKNEYYKTGKQGPMIYLNANPDLKTVQERIEGAGGTIMIHKRQISPEHGYMAVFSDTEGNRLALHSDK</sequence>
<dbReference type="PANTHER" id="PTHR33993:SF2">
    <property type="entry name" value="VOC DOMAIN-CONTAINING PROTEIN"/>
    <property type="match status" value="1"/>
</dbReference>
<organism evidence="2 3">
    <name type="scientific">Mangrovivirga cuniculi</name>
    <dbReference type="NCBI Taxonomy" id="2715131"/>
    <lineage>
        <taxon>Bacteria</taxon>
        <taxon>Pseudomonadati</taxon>
        <taxon>Bacteroidota</taxon>
        <taxon>Cytophagia</taxon>
        <taxon>Cytophagales</taxon>
        <taxon>Mangrovivirgaceae</taxon>
        <taxon>Mangrovivirga</taxon>
    </lineage>
</organism>
<dbReference type="PANTHER" id="PTHR33993">
    <property type="entry name" value="GLYOXALASE-RELATED"/>
    <property type="match status" value="1"/>
</dbReference>
<dbReference type="InterPro" id="IPR029068">
    <property type="entry name" value="Glyas_Bleomycin-R_OHBP_Dase"/>
</dbReference>
<feature type="domain" description="VOC" evidence="1">
    <location>
        <begin position="5"/>
        <end position="120"/>
    </location>
</feature>
<proteinExistence type="predicted"/>
<dbReference type="PROSITE" id="PS51819">
    <property type="entry name" value="VOC"/>
    <property type="match status" value="1"/>
</dbReference>
<dbReference type="OrthoDB" id="9804235at2"/>
<dbReference type="AlphaFoldDB" id="A0A4D7JXE0"/>
<keyword evidence="3" id="KW-1185">Reference proteome</keyword>
<reference evidence="2 3" key="1">
    <citation type="submission" date="2018-04" db="EMBL/GenBank/DDBJ databases">
        <title>Complete genome uncultured novel isolate.</title>
        <authorList>
            <person name="Merlino G."/>
        </authorList>
    </citation>
    <scope>NUCLEOTIDE SEQUENCE [LARGE SCALE GENOMIC DNA]</scope>
    <source>
        <strain evidence="3">R1DC9</strain>
    </source>
</reference>
<dbReference type="KEGG" id="fpf:DCC35_17395"/>
<evidence type="ECO:0000313" key="3">
    <source>
        <dbReference type="Proteomes" id="UP000298616"/>
    </source>
</evidence>
<dbReference type="SUPFAM" id="SSF54593">
    <property type="entry name" value="Glyoxalase/Bleomycin resistance protein/Dihydroxybiphenyl dioxygenase"/>
    <property type="match status" value="1"/>
</dbReference>
<dbReference type="CDD" id="cd07247">
    <property type="entry name" value="SgaA_N_like"/>
    <property type="match status" value="1"/>
</dbReference>
<dbReference type="InterPro" id="IPR037523">
    <property type="entry name" value="VOC_core"/>
</dbReference>
<name>A0A4D7JXE0_9BACT</name>
<dbReference type="Pfam" id="PF22677">
    <property type="entry name" value="Ble-like_N"/>
    <property type="match status" value="1"/>
</dbReference>
<dbReference type="EMBL" id="CP028923">
    <property type="protein sequence ID" value="QCK17122.1"/>
    <property type="molecule type" value="Genomic_DNA"/>
</dbReference>
<dbReference type="InterPro" id="IPR052164">
    <property type="entry name" value="Anthracycline_SecMetBiosynth"/>
</dbReference>
<protein>
    <submittedName>
        <fullName evidence="2">Bleomycin resistance protein</fullName>
    </submittedName>
</protein>
<evidence type="ECO:0000259" key="1">
    <source>
        <dbReference type="PROSITE" id="PS51819"/>
    </source>
</evidence>
<dbReference type="Proteomes" id="UP000298616">
    <property type="component" value="Chromosome"/>
</dbReference>
<gene>
    <name evidence="2" type="ORF">DCC35_17395</name>
</gene>
<dbReference type="Gene3D" id="3.10.180.10">
    <property type="entry name" value="2,3-Dihydroxybiphenyl 1,2-Dioxygenase, domain 1"/>
    <property type="match status" value="1"/>
</dbReference>
<accession>A0A4D7JXE0</accession>
<evidence type="ECO:0000313" key="2">
    <source>
        <dbReference type="EMBL" id="QCK17122.1"/>
    </source>
</evidence>
<dbReference type="InterPro" id="IPR053863">
    <property type="entry name" value="Glyoxy/Ble-like_N"/>
</dbReference>